<gene>
    <name evidence="1" type="ORF">LCGC14_1673020</name>
</gene>
<name>A0A0F9ID70_9ZZZZ</name>
<sequence>MTEPWAIDLKESARDFLETVYPKIKDWFGDGELIPVELVTKSDMAKKLDMYAGIDNWYIVTDKGIRGLSSRVQYDKDWGTFTVRRQRLPLGTRTEYAKLLHAIENDYLYPYWTFQSYLNKREKDLDYGERKDLLNAAMCKTKDLISYIKSGERGKDFDIREVTTRGAANFFTVWWGDLRERHEVKIYDKNNIQKMKKRKT</sequence>
<accession>A0A0F9ID70</accession>
<reference evidence="1" key="1">
    <citation type="journal article" date="2015" name="Nature">
        <title>Complex archaea that bridge the gap between prokaryotes and eukaryotes.</title>
        <authorList>
            <person name="Spang A."/>
            <person name="Saw J.H."/>
            <person name="Jorgensen S.L."/>
            <person name="Zaremba-Niedzwiedzka K."/>
            <person name="Martijn J."/>
            <person name="Lind A.E."/>
            <person name="van Eijk R."/>
            <person name="Schleper C."/>
            <person name="Guy L."/>
            <person name="Ettema T.J."/>
        </authorList>
    </citation>
    <scope>NUCLEOTIDE SEQUENCE</scope>
</reference>
<evidence type="ECO:0000313" key="1">
    <source>
        <dbReference type="EMBL" id="KKM17714.1"/>
    </source>
</evidence>
<dbReference type="AlphaFoldDB" id="A0A0F9ID70"/>
<dbReference type="EMBL" id="LAZR01014388">
    <property type="protein sequence ID" value="KKM17714.1"/>
    <property type="molecule type" value="Genomic_DNA"/>
</dbReference>
<organism evidence="1">
    <name type="scientific">marine sediment metagenome</name>
    <dbReference type="NCBI Taxonomy" id="412755"/>
    <lineage>
        <taxon>unclassified sequences</taxon>
        <taxon>metagenomes</taxon>
        <taxon>ecological metagenomes</taxon>
    </lineage>
</organism>
<proteinExistence type="predicted"/>
<protein>
    <submittedName>
        <fullName evidence="1">Uncharacterized protein</fullName>
    </submittedName>
</protein>
<comment type="caution">
    <text evidence="1">The sequence shown here is derived from an EMBL/GenBank/DDBJ whole genome shotgun (WGS) entry which is preliminary data.</text>
</comment>